<dbReference type="Proteomes" id="UP000519126">
    <property type="component" value="Unassembled WGS sequence"/>
</dbReference>
<evidence type="ECO:0000313" key="1">
    <source>
        <dbReference type="EMBL" id="NMF50216.1"/>
    </source>
</evidence>
<protein>
    <recommendedName>
        <fullName evidence="3">Lipoprotein</fullName>
    </recommendedName>
</protein>
<dbReference type="AlphaFoldDB" id="A0A7X9U9S5"/>
<sequence>MKNGILICVLALLLAACQQPTVYVFSENLQDEQRDQLDAALKAQSLPYEYVELAIPPDFGEATLLLSSDKIYPKETEQLAAIMQGLGYEPQVNYTTRSNHFYGDGNIGFYLKNVVAGTTFVMPKRLRTTQCSEDKYNDLLVTFTDKYADFTLPSGAVVRLGWEFLYGYVVIYYKNHSQTYSHSQPLVNTPFGAKPSDTYTFTAHVNKPSWLDCSLQIVYMD</sequence>
<name>A0A7X9U9S5_9GAMM</name>
<proteinExistence type="predicted"/>
<reference evidence="1 2" key="1">
    <citation type="submission" date="2020-04" db="EMBL/GenBank/DDBJ databases">
        <title>Genome Sequencing and Assembley of Pseudoalteromonas artica.</title>
        <authorList>
            <person name="Akerly B."/>
            <person name="Cook G."/>
        </authorList>
    </citation>
    <scope>NUCLEOTIDE SEQUENCE [LARGE SCALE GENOMIC DNA]</scope>
    <source>
        <strain evidence="1 2">NEC-BIFX-0059</strain>
    </source>
</reference>
<dbReference type="RefSeq" id="WP_170072916.1">
    <property type="nucleotide sequence ID" value="NZ_JABBCX010000014.1"/>
</dbReference>
<evidence type="ECO:0008006" key="3">
    <source>
        <dbReference type="Google" id="ProtNLM"/>
    </source>
</evidence>
<accession>A0A7X9U9S5</accession>
<dbReference type="PROSITE" id="PS51257">
    <property type="entry name" value="PROKAR_LIPOPROTEIN"/>
    <property type="match status" value="1"/>
</dbReference>
<comment type="caution">
    <text evidence="1">The sequence shown here is derived from an EMBL/GenBank/DDBJ whole genome shotgun (WGS) entry which is preliminary data.</text>
</comment>
<evidence type="ECO:0000313" key="2">
    <source>
        <dbReference type="Proteomes" id="UP000519126"/>
    </source>
</evidence>
<dbReference type="EMBL" id="JABBCX010000014">
    <property type="protein sequence ID" value="NMF50216.1"/>
    <property type="molecule type" value="Genomic_DNA"/>
</dbReference>
<organism evidence="1 2">
    <name type="scientific">Pseudoalteromonas arctica</name>
    <dbReference type="NCBI Taxonomy" id="394751"/>
    <lineage>
        <taxon>Bacteria</taxon>
        <taxon>Pseudomonadati</taxon>
        <taxon>Pseudomonadota</taxon>
        <taxon>Gammaproteobacteria</taxon>
        <taxon>Alteromonadales</taxon>
        <taxon>Pseudoalteromonadaceae</taxon>
        <taxon>Pseudoalteromonas</taxon>
    </lineage>
</organism>
<gene>
    <name evidence="1" type="ORF">HHL01_18855</name>
</gene>